<keyword evidence="5" id="KW-1185">Reference proteome</keyword>
<proteinExistence type="inferred from homology"/>
<dbReference type="InterPro" id="IPR004408">
    <property type="entry name" value="Biotin_CoA_COase_ligase"/>
</dbReference>
<dbReference type="CDD" id="cd16442">
    <property type="entry name" value="BPL"/>
    <property type="match status" value="1"/>
</dbReference>
<dbReference type="PANTHER" id="PTHR12835:SF5">
    <property type="entry name" value="BIOTIN--PROTEIN LIGASE"/>
    <property type="match status" value="1"/>
</dbReference>
<dbReference type="PROSITE" id="PS51733">
    <property type="entry name" value="BPL_LPL_CATALYTIC"/>
    <property type="match status" value="1"/>
</dbReference>
<evidence type="ECO:0000256" key="1">
    <source>
        <dbReference type="ARBA" id="ARBA00009934"/>
    </source>
</evidence>
<evidence type="ECO:0000259" key="4">
    <source>
        <dbReference type="PROSITE" id="PS51733"/>
    </source>
</evidence>
<dbReference type="Pfam" id="PF03099">
    <property type="entry name" value="BPL_LplA_LipB"/>
    <property type="match status" value="1"/>
</dbReference>
<dbReference type="NCBIfam" id="TIGR00121">
    <property type="entry name" value="birA_ligase"/>
    <property type="match status" value="1"/>
</dbReference>
<dbReference type="Proteomes" id="UP000694941">
    <property type="component" value="Unplaced"/>
</dbReference>
<evidence type="ECO:0000313" key="8">
    <source>
        <dbReference type="RefSeq" id="XP_022253794.1"/>
    </source>
</evidence>
<dbReference type="InterPro" id="IPR045864">
    <property type="entry name" value="aa-tRNA-synth_II/BPL/LPL"/>
</dbReference>
<comment type="similarity">
    <text evidence="1">Belongs to the biotin--protein ligase family.</text>
</comment>
<dbReference type="InterPro" id="IPR004143">
    <property type="entry name" value="BPL_LPL_catalytic"/>
</dbReference>
<name>A0ABM1TD37_LIMPO</name>
<evidence type="ECO:0000313" key="5">
    <source>
        <dbReference type="Proteomes" id="UP000694941"/>
    </source>
</evidence>
<evidence type="ECO:0000313" key="7">
    <source>
        <dbReference type="RefSeq" id="XP_022253793.1"/>
    </source>
</evidence>
<feature type="region of interest" description="Disordered" evidence="3">
    <location>
        <begin position="106"/>
        <end position="152"/>
    </location>
</feature>
<dbReference type="RefSeq" id="XP_022253794.1">
    <property type="nucleotide sequence ID" value="XM_022398086.1"/>
</dbReference>
<evidence type="ECO:0000256" key="2">
    <source>
        <dbReference type="ARBA" id="ARBA00022598"/>
    </source>
</evidence>
<feature type="compositionally biased region" description="Polar residues" evidence="3">
    <location>
        <begin position="127"/>
        <end position="136"/>
    </location>
</feature>
<evidence type="ECO:0000313" key="6">
    <source>
        <dbReference type="RefSeq" id="XP_022253792.1"/>
    </source>
</evidence>
<dbReference type="SUPFAM" id="SSF55681">
    <property type="entry name" value="Class II aaRS and biotin synthetases"/>
    <property type="match status" value="1"/>
</dbReference>
<accession>A0ABM1TD37</accession>
<protein>
    <submittedName>
        <fullName evidence="6 7">Biotin--protein ligase-like isoform X1</fullName>
    </submittedName>
</protein>
<dbReference type="Gene3D" id="3.30.930.10">
    <property type="entry name" value="Bira Bifunctional Protein, Domain 2"/>
    <property type="match status" value="1"/>
</dbReference>
<keyword evidence="2" id="KW-0436">Ligase</keyword>
<organism evidence="5 7">
    <name type="scientific">Limulus polyphemus</name>
    <name type="common">Atlantic horseshoe crab</name>
    <dbReference type="NCBI Taxonomy" id="6850"/>
    <lineage>
        <taxon>Eukaryota</taxon>
        <taxon>Metazoa</taxon>
        <taxon>Ecdysozoa</taxon>
        <taxon>Arthropoda</taxon>
        <taxon>Chelicerata</taxon>
        <taxon>Merostomata</taxon>
        <taxon>Xiphosura</taxon>
        <taxon>Limulidae</taxon>
        <taxon>Limulus</taxon>
    </lineage>
</organism>
<dbReference type="RefSeq" id="XP_022253793.1">
    <property type="nucleotide sequence ID" value="XM_022398085.1"/>
</dbReference>
<dbReference type="GeneID" id="106469546"/>
<feature type="compositionally biased region" description="Basic and acidic residues" evidence="3">
    <location>
        <begin position="339"/>
        <end position="350"/>
    </location>
</feature>
<reference evidence="6 7" key="1">
    <citation type="submission" date="2025-05" db="UniProtKB">
        <authorList>
            <consortium name="RefSeq"/>
        </authorList>
    </citation>
    <scope>IDENTIFICATION</scope>
    <source>
        <tissue evidence="6 7">Muscle</tissue>
    </source>
</reference>
<feature type="region of interest" description="Disordered" evidence="3">
    <location>
        <begin position="339"/>
        <end position="362"/>
    </location>
</feature>
<sequence length="927" mass="103375">MSLMNKRLDITRLLEKNITVELQEQSFALGNSPMSLSPWQPSHLEQQLSESITSPLIALLQGTVFSVDEVEMLLHLADLTAVEEMNHELFGGSNESLAEPLTMDINNVTDDSYSDSDQESDLSQSSNEANAGSRGSSPLKGAGESLSYSNQSSLVLSDEGDEMYGEEAMAESVLSPVVDINDVIGPEVTVSNELNLRRKTWKIEIDSNQDSVTEMVDSEYKYNDHSWQIIIDSCQEHERKTLDKLGKDSLQTLIISSPDSVITKTDIEYKISESNLLTLTDSCKNLTKDIKVNKINLFEETLQEWIDATQDSVKVVPGDCSKSSEISSASFSSLKVSRIETSDGRRKPNDSVEGQPDCSDYKPVYSESSYNADQHYRKPPNILIYTGENSSTNYAKFNCIKESLLFCLQPDHYAIYMLTLEEVTTVPWNDNTVLLIVSCGKVPEVASQILSDFVLKGGNILNFCSELKLPTLSINVVITSAEKKIILLTYKDSKVKLMERKLKCDTSDEQVVIFPLLFQEPVICELRSPTTPGVIILSQVHLELDALMLSLDEHEFQELKQSNRDRLLIFQDLLSSCLGMLCGSSHHHSLTPGFVLTVSTAMLQRLLLSTKKFPQGKVSCKDATLHFVDRLPEHWTTSVLDDDIPVVYNVHGMKDGLTFDLEKYKSHLQTKELGQIILYFDTVSTTMNILERFTDVGGLVAITRCQTKGRGRGGNQWLSPNGCAMFTLHVSFSVKSFLGQSLPFLQHLTALAVIQAVCHRSGYEDINLKIKWPNDIYCGSHAKIGGVLVNSSVCGKTVNCFIGCGINISNSNPTMCVNDLIKFHNQATGSELEQLTTEEFIAQTLTRLEALISSFQTHGASRILPLYYSYWLHNEQEVWLEELQEKASIQGLDKFGFLEVNTSSGIVSLQSDGNSFDMMKNLIRQKK</sequence>
<gene>
    <name evidence="6 7 8" type="primary">LOC106469546</name>
</gene>
<dbReference type="RefSeq" id="XP_022253792.1">
    <property type="nucleotide sequence ID" value="XM_022398084.1"/>
</dbReference>
<dbReference type="PANTHER" id="PTHR12835">
    <property type="entry name" value="BIOTIN PROTEIN LIGASE"/>
    <property type="match status" value="1"/>
</dbReference>
<feature type="domain" description="BPL/LPL catalytic" evidence="4">
    <location>
        <begin position="672"/>
        <end position="856"/>
    </location>
</feature>
<evidence type="ECO:0000256" key="3">
    <source>
        <dbReference type="SAM" id="MobiDB-lite"/>
    </source>
</evidence>